<accession>A0A1D3D1I9</accession>
<name>A0A1D3D1I9_9EIME</name>
<dbReference type="Proteomes" id="UP000095192">
    <property type="component" value="Unassembled WGS sequence"/>
</dbReference>
<gene>
    <name evidence="2" type="ORF">cyc_05617</name>
</gene>
<evidence type="ECO:0000313" key="3">
    <source>
        <dbReference type="Proteomes" id="UP000095192"/>
    </source>
</evidence>
<feature type="region of interest" description="Disordered" evidence="1">
    <location>
        <begin position="201"/>
        <end position="232"/>
    </location>
</feature>
<dbReference type="VEuPathDB" id="ToxoDB:cyc_05617"/>
<reference evidence="2 3" key="1">
    <citation type="journal article" date="2016" name="BMC Genomics">
        <title>Comparative genomics reveals Cyclospora cayetanensis possesses coccidia-like metabolism and invasion components but unique surface antigens.</title>
        <authorList>
            <person name="Liu S."/>
            <person name="Wang L."/>
            <person name="Zheng H."/>
            <person name="Xu Z."/>
            <person name="Roellig D.M."/>
            <person name="Li N."/>
            <person name="Frace M.A."/>
            <person name="Tang K."/>
            <person name="Arrowood M.J."/>
            <person name="Moss D.M."/>
            <person name="Zhang L."/>
            <person name="Feng Y."/>
            <person name="Xiao L."/>
        </authorList>
    </citation>
    <scope>NUCLEOTIDE SEQUENCE [LARGE SCALE GENOMIC DNA]</scope>
    <source>
        <strain evidence="2 3">CHN_HEN01</strain>
    </source>
</reference>
<evidence type="ECO:0000313" key="2">
    <source>
        <dbReference type="EMBL" id="OEH77316.1"/>
    </source>
</evidence>
<feature type="region of interest" description="Disordered" evidence="1">
    <location>
        <begin position="108"/>
        <end position="134"/>
    </location>
</feature>
<protein>
    <submittedName>
        <fullName evidence="2">Uncharacterized protein</fullName>
    </submittedName>
</protein>
<dbReference type="InParanoid" id="A0A1D3D1I9"/>
<comment type="caution">
    <text evidence="2">The sequence shown here is derived from an EMBL/GenBank/DDBJ whole genome shotgun (WGS) entry which is preliminary data.</text>
</comment>
<proteinExistence type="predicted"/>
<sequence>MALQGALSAGVASRFALLDKASHYQRAEREALEAKGPGTLDTPKDRLRAEAEARKEALRGLEERNVSATQLLERLGFCEETRKAPNKKITGTDDIFREIMEASFALLPEDGPSTVGRRSKEGTETRDKAPLSEKAKAAMQYAAFSNEEKLALIDEKLEQLTQQIERQSEVRGTPTDLLLVQLRDHLEAAKQAFLEGQYLEETSKRVQKKQGQMVQQQHHDHDDTQAPEGDKE</sequence>
<feature type="compositionally biased region" description="Basic and acidic residues" evidence="1">
    <location>
        <begin position="118"/>
        <end position="134"/>
    </location>
</feature>
<dbReference type="AlphaFoldDB" id="A0A1D3D1I9"/>
<organism evidence="2 3">
    <name type="scientific">Cyclospora cayetanensis</name>
    <dbReference type="NCBI Taxonomy" id="88456"/>
    <lineage>
        <taxon>Eukaryota</taxon>
        <taxon>Sar</taxon>
        <taxon>Alveolata</taxon>
        <taxon>Apicomplexa</taxon>
        <taxon>Conoidasida</taxon>
        <taxon>Coccidia</taxon>
        <taxon>Eucoccidiorida</taxon>
        <taxon>Eimeriorina</taxon>
        <taxon>Eimeriidae</taxon>
        <taxon>Cyclospora</taxon>
    </lineage>
</organism>
<evidence type="ECO:0000256" key="1">
    <source>
        <dbReference type="SAM" id="MobiDB-lite"/>
    </source>
</evidence>
<dbReference type="EMBL" id="JROU02001134">
    <property type="protein sequence ID" value="OEH77316.1"/>
    <property type="molecule type" value="Genomic_DNA"/>
</dbReference>
<feature type="compositionally biased region" description="Basic and acidic residues" evidence="1">
    <location>
        <begin position="217"/>
        <end position="232"/>
    </location>
</feature>
<keyword evidence="3" id="KW-1185">Reference proteome</keyword>